<dbReference type="GO" id="GO:0005021">
    <property type="term" value="F:vascular endothelial growth factor receptor activity"/>
    <property type="evidence" value="ECO:0007669"/>
    <property type="project" value="InterPro"/>
</dbReference>
<dbReference type="SMART" id="SM00231">
    <property type="entry name" value="FA58C"/>
    <property type="match status" value="2"/>
</dbReference>
<evidence type="ECO:0000256" key="20">
    <source>
        <dbReference type="SAM" id="SignalP"/>
    </source>
</evidence>
<dbReference type="SUPFAM" id="SSF49899">
    <property type="entry name" value="Concanavalin A-like lectins/glucanases"/>
    <property type="match status" value="1"/>
</dbReference>
<dbReference type="PROSITE" id="PS00740">
    <property type="entry name" value="MAM_1"/>
    <property type="match status" value="1"/>
</dbReference>
<dbReference type="CDD" id="cd06263">
    <property type="entry name" value="MAM"/>
    <property type="match status" value="1"/>
</dbReference>
<feature type="disulfide bond" evidence="18">
    <location>
        <begin position="433"/>
        <end position="591"/>
    </location>
</feature>
<dbReference type="PROSITE" id="PS50060">
    <property type="entry name" value="MAM_2"/>
    <property type="match status" value="1"/>
</dbReference>
<dbReference type="InterPro" id="IPR035914">
    <property type="entry name" value="Sperma_CUB_dom_sf"/>
</dbReference>
<proteinExistence type="inferred from homology"/>
<keyword evidence="12" id="KW-1133">Transmembrane helix</keyword>
<dbReference type="InterPro" id="IPR000859">
    <property type="entry name" value="CUB_dom"/>
</dbReference>
<feature type="disulfide bond" evidence="18">
    <location>
        <begin position="276"/>
        <end position="426"/>
    </location>
</feature>
<keyword evidence="25" id="KW-1185">Reference proteome</keyword>
<feature type="disulfide bond" evidence="18">
    <location>
        <begin position="148"/>
        <end position="174"/>
    </location>
</feature>
<dbReference type="InterPro" id="IPR008979">
    <property type="entry name" value="Galactose-bd-like_sf"/>
</dbReference>
<dbReference type="PROSITE" id="PS50022">
    <property type="entry name" value="FA58C_3"/>
    <property type="match status" value="2"/>
</dbReference>
<keyword evidence="8" id="KW-0677">Repeat</keyword>
<reference evidence="24" key="4">
    <citation type="submission" date="2025-09" db="UniProtKB">
        <authorList>
            <consortium name="Ensembl"/>
        </authorList>
    </citation>
    <scope>IDENTIFICATION</scope>
</reference>
<feature type="domain" description="CUB" evidence="21">
    <location>
        <begin position="148"/>
        <end position="266"/>
    </location>
</feature>
<comment type="subcellular location">
    <subcellularLocation>
        <location evidence="1">Membrane</location>
        <topology evidence="1">Single-pass type I membrane protein</topology>
    </subcellularLocation>
</comment>
<evidence type="ECO:0000256" key="14">
    <source>
        <dbReference type="ARBA" id="ARBA00023157"/>
    </source>
</evidence>
<organism evidence="24 25">
    <name type="scientific">Esox lucius</name>
    <name type="common">Northern pike</name>
    <dbReference type="NCBI Taxonomy" id="8010"/>
    <lineage>
        <taxon>Eukaryota</taxon>
        <taxon>Metazoa</taxon>
        <taxon>Chordata</taxon>
        <taxon>Craniata</taxon>
        <taxon>Vertebrata</taxon>
        <taxon>Euteleostomi</taxon>
        <taxon>Actinopterygii</taxon>
        <taxon>Neopterygii</taxon>
        <taxon>Teleostei</taxon>
        <taxon>Protacanthopterygii</taxon>
        <taxon>Esociformes</taxon>
        <taxon>Esocidae</taxon>
        <taxon>Esox</taxon>
    </lineage>
</organism>
<evidence type="ECO:0000256" key="2">
    <source>
        <dbReference type="ARBA" id="ARBA00006078"/>
    </source>
</evidence>
<dbReference type="PROSITE" id="PS01180">
    <property type="entry name" value="CUB"/>
    <property type="match status" value="2"/>
</dbReference>
<comment type="similarity">
    <text evidence="2">Belongs to the neuropilin family.</text>
</comment>
<dbReference type="SUPFAM" id="SSF49854">
    <property type="entry name" value="Spermadhesin, CUB domain"/>
    <property type="match status" value="2"/>
</dbReference>
<sequence>MDILTWLCGCLLAVCLPQFVIGEEAEPCGGHVDASDAGYITTPGYPLEYPPHQNCRWVITAPEPSQRIVLNFNPHFELEKLDCRYDFIEIRDGSSDSGDLLGKHCSNIAPPAIISSGPVLHIKFVSDYAHQGAGFSLRYEIFKTGSDCSRNFTSQNGIIESPGFPDKYPHNLECSFIIIVPPAMDVTLTFITFDLENDPLPGGEGDCKYDWLEVWDGLPQVGPLIGRYCGSKIPPEITSSTGILSLSFHTDMAVAKDGFSARYNMTHKEVTESFHCSNALGLESGKISDDQITASSSFYDNTWLPRQARLNNENNAWTPSEDSSKEFIQVDLHVLKVLTGIATQGAVSKETQKSYYVTTFKLEVSTNGEDWMVYRHGKNHKVFHANTDSTEVVLNRIPQPVLARFVRIRPQTWKTGIALRFELYGCQITDAPCSEMQGMLSGLLPDSQITASSMRDLHGSMGAARLVASRSGWFPSPTQPLAGEEWLQVDLGVAKTVRGLITQGARSLEGSTSAENRAFVRKYRVSHSMTGKDWTFILDSKTNLPKIFEGNTHYDTPEIRRFEEIPAQFLRIYPERWSPAGIGMRLEVLGCELPETTTLPDTATPTLPVEVTTAVQRGAGPGTTEWSLGGLCDFESSLCGWTPDSLSELRWSFHGGSSSPGLSPHPDHPLPLPKHDVGNFLHIEASPRTERQRARLLSPMVGPERGPLCLLFNYQLQGPEGQGQGSLRVLLRDNDHEETLLWALKGDQGPVWKEGRTILPQSPKEYQVVIEGFFEHGNRGHIWIDNIHMSSSTDLEQCTRTFLTCLLNFICGGADSKQHYTTLHNITQHITTQHYTTYHYTTLHNITQHITTQHYTTLHNTSLHNTTQHITTQHYTTLYNTTQHYTTYHYTTLHNITQHITTQHYTTLHNISLHNTTQHYTTLHNITLHNTTQHYSTQHITTQAVNHPFCYPTSYPPQQFYWCDVMMIILPLLVCCYDDHTAFTGVLL</sequence>
<evidence type="ECO:0000256" key="3">
    <source>
        <dbReference type="ARBA" id="ARBA00022473"/>
    </source>
</evidence>
<evidence type="ECO:0000256" key="17">
    <source>
        <dbReference type="PIRSR" id="PIRSR036960-1"/>
    </source>
</evidence>
<keyword evidence="3" id="KW-0217">Developmental protein</keyword>
<dbReference type="SMART" id="SM00137">
    <property type="entry name" value="MAM"/>
    <property type="match status" value="1"/>
</dbReference>
<keyword evidence="4" id="KW-0358">Heparin-binding</keyword>
<feature type="binding site" evidence="17">
    <location>
        <position position="210"/>
    </location>
    <ligand>
        <name>Ca(2+)</name>
        <dbReference type="ChEBI" id="CHEBI:29108"/>
    </ligand>
</feature>
<dbReference type="SUPFAM" id="SSF49785">
    <property type="entry name" value="Galactose-binding domain-like"/>
    <property type="match status" value="2"/>
</dbReference>
<dbReference type="AlphaFoldDB" id="A0A6Q2YKH4"/>
<dbReference type="InterPro" id="IPR013320">
    <property type="entry name" value="ConA-like_dom_sf"/>
</dbReference>
<keyword evidence="16" id="KW-0325">Glycoprotein</keyword>
<dbReference type="GO" id="GO:0007411">
    <property type="term" value="P:axon guidance"/>
    <property type="evidence" value="ECO:0007669"/>
    <property type="project" value="InterPro"/>
</dbReference>
<dbReference type="FunFam" id="2.60.120.260:FF:000013">
    <property type="entry name" value="Neuropilin"/>
    <property type="match status" value="1"/>
</dbReference>
<dbReference type="InterPro" id="IPR000421">
    <property type="entry name" value="FA58C"/>
</dbReference>
<evidence type="ECO:0000256" key="4">
    <source>
        <dbReference type="ARBA" id="ARBA00022674"/>
    </source>
</evidence>
<reference evidence="24" key="3">
    <citation type="submission" date="2025-08" db="UniProtKB">
        <authorList>
            <consortium name="Ensembl"/>
        </authorList>
    </citation>
    <scope>IDENTIFICATION</scope>
</reference>
<dbReference type="InterPro" id="IPR050633">
    <property type="entry name" value="Neuropilin_MCO_CoagFactor"/>
</dbReference>
<dbReference type="GO" id="GO:0045211">
    <property type="term" value="C:postsynaptic membrane"/>
    <property type="evidence" value="ECO:0007669"/>
    <property type="project" value="TreeGrafter"/>
</dbReference>
<evidence type="ECO:0000256" key="10">
    <source>
        <dbReference type="ARBA" id="ARBA00022837"/>
    </source>
</evidence>
<protein>
    <recommendedName>
        <fullName evidence="26">Neuropilin</fullName>
    </recommendedName>
</protein>
<keyword evidence="15" id="KW-0675">Receptor</keyword>
<evidence type="ECO:0000256" key="8">
    <source>
        <dbReference type="ARBA" id="ARBA00022737"/>
    </source>
</evidence>
<feature type="domain" description="CUB" evidence="21">
    <location>
        <begin position="28"/>
        <end position="142"/>
    </location>
</feature>
<keyword evidence="6 17" id="KW-0479">Metal-binding</keyword>
<dbReference type="GO" id="GO:0098978">
    <property type="term" value="C:glutamatergic synapse"/>
    <property type="evidence" value="ECO:0007669"/>
    <property type="project" value="TreeGrafter"/>
</dbReference>
<keyword evidence="11" id="KW-0524">Neurogenesis</keyword>
<evidence type="ECO:0000256" key="12">
    <source>
        <dbReference type="ARBA" id="ARBA00022989"/>
    </source>
</evidence>
<dbReference type="CDD" id="cd00057">
    <property type="entry name" value="FA58C"/>
    <property type="match status" value="2"/>
</dbReference>
<dbReference type="InterPro" id="IPR000998">
    <property type="entry name" value="MAM_dom"/>
</dbReference>
<dbReference type="GO" id="GO:0008201">
    <property type="term" value="F:heparin binding"/>
    <property type="evidence" value="ECO:0007669"/>
    <property type="project" value="UniProtKB-KW"/>
</dbReference>
<dbReference type="GO" id="GO:0017154">
    <property type="term" value="F:semaphorin receptor activity"/>
    <property type="evidence" value="ECO:0007669"/>
    <property type="project" value="InterPro"/>
</dbReference>
<dbReference type="PANTHER" id="PTHR46806:SF2">
    <property type="entry name" value="NEUROPILIN-2"/>
    <property type="match status" value="1"/>
</dbReference>
<dbReference type="PROSITE" id="PS01285">
    <property type="entry name" value="FA58C_1"/>
    <property type="match status" value="1"/>
</dbReference>
<dbReference type="Proteomes" id="UP000265140">
    <property type="component" value="Chromosome 20"/>
</dbReference>
<keyword evidence="9" id="KW-0221">Differentiation</keyword>
<evidence type="ECO:0000256" key="16">
    <source>
        <dbReference type="ARBA" id="ARBA00023180"/>
    </source>
</evidence>
<evidence type="ECO:0000256" key="11">
    <source>
        <dbReference type="ARBA" id="ARBA00022902"/>
    </source>
</evidence>
<evidence type="ECO:0008006" key="26">
    <source>
        <dbReference type="Google" id="ProtNLM"/>
    </source>
</evidence>
<accession>A0A6Q2YKH4</accession>
<dbReference type="Gene3D" id="2.60.120.290">
    <property type="entry name" value="Spermadhesin, CUB domain"/>
    <property type="match status" value="2"/>
</dbReference>
<evidence type="ECO:0000256" key="19">
    <source>
        <dbReference type="PROSITE-ProRule" id="PRU00059"/>
    </source>
</evidence>
<dbReference type="FunFam" id="2.60.120.290:FF:000010">
    <property type="entry name" value="Neuropilin"/>
    <property type="match status" value="1"/>
</dbReference>
<dbReference type="GeneTree" id="ENSGT00940000155270"/>
<dbReference type="Pfam" id="PF00754">
    <property type="entry name" value="F5_F8_type_C"/>
    <property type="match status" value="2"/>
</dbReference>
<dbReference type="Pfam" id="PF00431">
    <property type="entry name" value="CUB"/>
    <property type="match status" value="2"/>
</dbReference>
<dbReference type="Gene3D" id="2.60.120.260">
    <property type="entry name" value="Galactose-binding domain-like"/>
    <property type="match status" value="2"/>
</dbReference>
<dbReference type="PANTHER" id="PTHR46806">
    <property type="entry name" value="F5/8 TYPE C DOMAIN-CONTAINING PROTEIN"/>
    <property type="match status" value="1"/>
</dbReference>
<feature type="disulfide bond" evidence="18 19">
    <location>
        <begin position="28"/>
        <end position="55"/>
    </location>
</feature>
<feature type="domain" description="F5/8 type C" evidence="22">
    <location>
        <begin position="433"/>
        <end position="591"/>
    </location>
</feature>
<keyword evidence="13" id="KW-0472">Membrane</keyword>
<feature type="disulfide bond" evidence="18">
    <location>
        <begin position="207"/>
        <end position="229"/>
    </location>
</feature>
<reference evidence="24" key="2">
    <citation type="submission" date="2020-02" db="EMBL/GenBank/DDBJ databases">
        <title>Esox lucius (northern pike) genome, fEsoLuc1, primary haplotype.</title>
        <authorList>
            <person name="Myers G."/>
            <person name="Karagic N."/>
            <person name="Meyer A."/>
            <person name="Pippel M."/>
            <person name="Reichard M."/>
            <person name="Winkler S."/>
            <person name="Tracey A."/>
            <person name="Sims Y."/>
            <person name="Howe K."/>
            <person name="Rhie A."/>
            <person name="Formenti G."/>
            <person name="Durbin R."/>
            <person name="Fedrigo O."/>
            <person name="Jarvis E.D."/>
        </authorList>
    </citation>
    <scope>NUCLEOTIDE SEQUENCE [LARGE SCALE GENOMIC DNA]</scope>
</reference>
<evidence type="ECO:0000256" key="18">
    <source>
        <dbReference type="PIRSR" id="PIRSR036960-2"/>
    </source>
</evidence>
<feature type="domain" description="MAM" evidence="23">
    <location>
        <begin position="630"/>
        <end position="800"/>
    </location>
</feature>
<dbReference type="GO" id="GO:0001525">
    <property type="term" value="P:angiogenesis"/>
    <property type="evidence" value="ECO:0007669"/>
    <property type="project" value="InterPro"/>
</dbReference>
<evidence type="ECO:0000256" key="9">
    <source>
        <dbReference type="ARBA" id="ARBA00022782"/>
    </source>
</evidence>
<dbReference type="PROSITE" id="PS01286">
    <property type="entry name" value="FA58C_2"/>
    <property type="match status" value="2"/>
</dbReference>
<dbReference type="GO" id="GO:0046872">
    <property type="term" value="F:metal ion binding"/>
    <property type="evidence" value="ECO:0007669"/>
    <property type="project" value="UniProtKB-KW"/>
</dbReference>
<name>A0A6Q2YKH4_ESOLU</name>
<evidence type="ECO:0000256" key="6">
    <source>
        <dbReference type="ARBA" id="ARBA00022723"/>
    </source>
</evidence>
<evidence type="ECO:0000259" key="21">
    <source>
        <dbReference type="PROSITE" id="PS01180"/>
    </source>
</evidence>
<reference evidence="25" key="1">
    <citation type="journal article" date="2014" name="PLoS ONE">
        <title>The genome and linkage map of the northern pike (Esox lucius): conserved synteny revealed between the salmonid sister group and the Neoteleostei.</title>
        <authorList>
            <person name="Rondeau E.B."/>
            <person name="Minkley D.R."/>
            <person name="Leong J.S."/>
            <person name="Messmer A.M."/>
            <person name="Jantzen J.R."/>
            <person name="von Schalburg K.R."/>
            <person name="Lemon C."/>
            <person name="Bird N.H."/>
            <person name="Koop B.F."/>
        </authorList>
    </citation>
    <scope>NUCLEOTIDE SEQUENCE</scope>
</reference>
<evidence type="ECO:0000313" key="24">
    <source>
        <dbReference type="Ensembl" id="ENSELUP00000066325.2"/>
    </source>
</evidence>
<keyword evidence="10 17" id="KW-0106">Calcium</keyword>
<keyword evidence="14 18" id="KW-1015">Disulfide bond</keyword>
<evidence type="ECO:0000259" key="22">
    <source>
        <dbReference type="PROSITE" id="PS50022"/>
    </source>
</evidence>
<feature type="chain" id="PRO_5044335610" description="Neuropilin" evidence="20">
    <location>
        <begin position="23"/>
        <end position="988"/>
    </location>
</feature>
<feature type="disulfide bond" evidence="18">
    <location>
        <begin position="83"/>
        <end position="105"/>
    </location>
</feature>
<feature type="binding site" evidence="17">
    <location>
        <position position="196"/>
    </location>
    <ligand>
        <name>Ca(2+)</name>
        <dbReference type="ChEBI" id="CHEBI:29108"/>
    </ligand>
</feature>
<dbReference type="PRINTS" id="PR00020">
    <property type="entry name" value="MAMDOMAIN"/>
</dbReference>
<evidence type="ECO:0000259" key="23">
    <source>
        <dbReference type="PROSITE" id="PS50060"/>
    </source>
</evidence>
<feature type="signal peptide" evidence="20">
    <location>
        <begin position="1"/>
        <end position="22"/>
    </location>
</feature>
<keyword evidence="5" id="KW-0812">Transmembrane</keyword>
<evidence type="ECO:0000313" key="25">
    <source>
        <dbReference type="Proteomes" id="UP000265140"/>
    </source>
</evidence>
<dbReference type="PIRSF" id="PIRSF036960">
    <property type="entry name" value="Neuropilin"/>
    <property type="match status" value="1"/>
</dbReference>
<keyword evidence="7 20" id="KW-0732">Signal</keyword>
<evidence type="ECO:0000256" key="1">
    <source>
        <dbReference type="ARBA" id="ARBA00004479"/>
    </source>
</evidence>
<evidence type="ECO:0000256" key="15">
    <source>
        <dbReference type="ARBA" id="ARBA00023170"/>
    </source>
</evidence>
<dbReference type="FunFam" id="2.60.120.290:FF:000003">
    <property type="entry name" value="Neuropilin"/>
    <property type="match status" value="1"/>
</dbReference>
<dbReference type="InterPro" id="IPR014648">
    <property type="entry name" value="Neuropilin"/>
</dbReference>
<dbReference type="GO" id="GO:0030424">
    <property type="term" value="C:axon"/>
    <property type="evidence" value="ECO:0007669"/>
    <property type="project" value="TreeGrafter"/>
</dbReference>
<dbReference type="Bgee" id="ENSELUG00000011774">
    <property type="expression patterns" value="Expressed in spleen and 13 other cell types or tissues"/>
</dbReference>
<dbReference type="FunFam" id="2.60.120.260:FF:000002">
    <property type="entry name" value="Coagulation factor VIII"/>
    <property type="match status" value="1"/>
</dbReference>
<feature type="domain" description="F5/8 type C" evidence="22">
    <location>
        <begin position="276"/>
        <end position="426"/>
    </location>
</feature>
<dbReference type="Gene3D" id="2.60.120.200">
    <property type="match status" value="1"/>
</dbReference>
<dbReference type="SMART" id="SM00042">
    <property type="entry name" value="CUB"/>
    <property type="match status" value="2"/>
</dbReference>
<evidence type="ECO:0000256" key="13">
    <source>
        <dbReference type="ARBA" id="ARBA00023136"/>
    </source>
</evidence>
<evidence type="ECO:0000256" key="7">
    <source>
        <dbReference type="ARBA" id="ARBA00022729"/>
    </source>
</evidence>
<dbReference type="CDD" id="cd00041">
    <property type="entry name" value="CUB"/>
    <property type="match status" value="2"/>
</dbReference>
<dbReference type="Pfam" id="PF00629">
    <property type="entry name" value="MAM"/>
    <property type="match status" value="1"/>
</dbReference>
<feature type="binding site" evidence="17">
    <location>
        <position position="251"/>
    </location>
    <ligand>
        <name>Ca(2+)</name>
        <dbReference type="ChEBI" id="CHEBI:29108"/>
    </ligand>
</feature>
<evidence type="ECO:0000256" key="5">
    <source>
        <dbReference type="ARBA" id="ARBA00022692"/>
    </source>
</evidence>
<comment type="caution">
    <text evidence="19">Lacks conserved residue(s) required for the propagation of feature annotation.</text>
</comment>
<dbReference type="Ensembl" id="ENSELUT00000074172.2">
    <property type="protein sequence ID" value="ENSELUP00000066325.2"/>
    <property type="gene ID" value="ENSELUG00000011774.3"/>
</dbReference>